<feature type="signal peptide" evidence="4">
    <location>
        <begin position="1"/>
        <end position="24"/>
    </location>
</feature>
<feature type="chain" id="PRO_5016404394" description="Pectinesterase inhibitor domain-containing protein" evidence="4">
    <location>
        <begin position="25"/>
        <end position="183"/>
    </location>
</feature>
<comment type="caution">
    <text evidence="6">The sequence shown here is derived from an EMBL/GenBank/DDBJ whole genome shotgun (WGS) entry which is preliminary data.</text>
</comment>
<dbReference type="PANTHER" id="PTHR35357:SF8">
    <property type="entry name" value="OS01G0111000 PROTEIN"/>
    <property type="match status" value="1"/>
</dbReference>
<dbReference type="SUPFAM" id="SSF101148">
    <property type="entry name" value="Plant invertase/pectin methylesterase inhibitor"/>
    <property type="match status" value="1"/>
</dbReference>
<comment type="similarity">
    <text evidence="3">Belongs to the PMEI family.</text>
</comment>
<feature type="domain" description="Pectinesterase inhibitor" evidence="5">
    <location>
        <begin position="28"/>
        <end position="177"/>
    </location>
</feature>
<evidence type="ECO:0000256" key="3">
    <source>
        <dbReference type="ARBA" id="ARBA00038471"/>
    </source>
</evidence>
<keyword evidence="2" id="KW-1015">Disulfide bond</keyword>
<evidence type="ECO:0000256" key="4">
    <source>
        <dbReference type="SAM" id="SignalP"/>
    </source>
</evidence>
<dbReference type="InterPro" id="IPR006501">
    <property type="entry name" value="Pectinesterase_inhib_dom"/>
</dbReference>
<dbReference type="InterPro" id="IPR035513">
    <property type="entry name" value="Invertase/methylesterase_inhib"/>
</dbReference>
<sequence length="183" mass="19792">MARFAFLSGFLSLLLPLLIAAVSATNKNDTNLMLWGCSSTTNRALCLNYLRSDPRSFAAGSYTELGKIMAGFAMAKAKDTLSYVTKLSGPGGRMTGKAAVSGLETCRRGYSRIISVHIPNALRTLPVAGEEEASRRLGDAIGEEVGCEEAVGKSRVKSLLTKRNKDFHDVTILAQDLWFLVWG</sequence>
<proteinExistence type="inferred from homology"/>
<evidence type="ECO:0000313" key="6">
    <source>
        <dbReference type="EMBL" id="RAL47027.1"/>
    </source>
</evidence>
<evidence type="ECO:0000256" key="2">
    <source>
        <dbReference type="ARBA" id="ARBA00023157"/>
    </source>
</evidence>
<dbReference type="GO" id="GO:0004857">
    <property type="term" value="F:enzyme inhibitor activity"/>
    <property type="evidence" value="ECO:0007669"/>
    <property type="project" value="InterPro"/>
</dbReference>
<reference evidence="6 7" key="1">
    <citation type="submission" date="2018-06" db="EMBL/GenBank/DDBJ databases">
        <title>The Genome of Cuscuta australis (Dodder) Provides Insight into the Evolution of Plant Parasitism.</title>
        <authorList>
            <person name="Liu H."/>
        </authorList>
    </citation>
    <scope>NUCLEOTIDE SEQUENCE [LARGE SCALE GENOMIC DNA]</scope>
    <source>
        <strain evidence="7">cv. Yunnan</strain>
        <tissue evidence="6">Vines</tissue>
    </source>
</reference>
<accession>A0A328DMX0</accession>
<protein>
    <recommendedName>
        <fullName evidence="5">Pectinesterase inhibitor domain-containing protein</fullName>
    </recommendedName>
</protein>
<dbReference type="AlphaFoldDB" id="A0A328DMX0"/>
<dbReference type="PANTHER" id="PTHR35357">
    <property type="entry name" value="OS02G0537100 PROTEIN"/>
    <property type="match status" value="1"/>
</dbReference>
<evidence type="ECO:0000256" key="1">
    <source>
        <dbReference type="ARBA" id="ARBA00022729"/>
    </source>
</evidence>
<evidence type="ECO:0000259" key="5">
    <source>
        <dbReference type="SMART" id="SM00856"/>
    </source>
</evidence>
<evidence type="ECO:0000313" key="7">
    <source>
        <dbReference type="Proteomes" id="UP000249390"/>
    </source>
</evidence>
<dbReference type="Pfam" id="PF04043">
    <property type="entry name" value="PMEI"/>
    <property type="match status" value="1"/>
</dbReference>
<name>A0A328DMX0_9ASTE</name>
<keyword evidence="7" id="KW-1185">Reference proteome</keyword>
<dbReference type="Gene3D" id="1.20.140.40">
    <property type="entry name" value="Invertase/pectin methylesterase inhibitor family protein"/>
    <property type="match status" value="1"/>
</dbReference>
<dbReference type="SMART" id="SM00856">
    <property type="entry name" value="PMEI"/>
    <property type="match status" value="1"/>
</dbReference>
<dbReference type="EMBL" id="NQVE01000119">
    <property type="protein sequence ID" value="RAL47027.1"/>
    <property type="molecule type" value="Genomic_DNA"/>
</dbReference>
<gene>
    <name evidence="6" type="ORF">DM860_017068</name>
</gene>
<dbReference type="Proteomes" id="UP000249390">
    <property type="component" value="Unassembled WGS sequence"/>
</dbReference>
<keyword evidence="1 4" id="KW-0732">Signal</keyword>
<organism evidence="6 7">
    <name type="scientific">Cuscuta australis</name>
    <dbReference type="NCBI Taxonomy" id="267555"/>
    <lineage>
        <taxon>Eukaryota</taxon>
        <taxon>Viridiplantae</taxon>
        <taxon>Streptophyta</taxon>
        <taxon>Embryophyta</taxon>
        <taxon>Tracheophyta</taxon>
        <taxon>Spermatophyta</taxon>
        <taxon>Magnoliopsida</taxon>
        <taxon>eudicotyledons</taxon>
        <taxon>Gunneridae</taxon>
        <taxon>Pentapetalae</taxon>
        <taxon>asterids</taxon>
        <taxon>lamiids</taxon>
        <taxon>Solanales</taxon>
        <taxon>Convolvulaceae</taxon>
        <taxon>Cuscuteae</taxon>
        <taxon>Cuscuta</taxon>
        <taxon>Cuscuta subgen. Grammica</taxon>
        <taxon>Cuscuta sect. Cleistogrammica</taxon>
    </lineage>
</organism>
<dbReference type="NCBIfam" id="TIGR01614">
    <property type="entry name" value="PME_inhib"/>
    <property type="match status" value="1"/>
</dbReference>